<name>A0A843VSH2_COLES</name>
<feature type="non-terminal residue" evidence="2">
    <location>
        <position position="67"/>
    </location>
</feature>
<evidence type="ECO:0000313" key="2">
    <source>
        <dbReference type="EMBL" id="MQL94179.1"/>
    </source>
</evidence>
<sequence length="67" mass="7322">WGFVPPLGDYKYFVYMSIDDRVFVPPSDVTRIRWGHTGGVPSPAEVSRARASRASASAEADEPAEVP</sequence>
<dbReference type="AlphaFoldDB" id="A0A843VSH2"/>
<comment type="caution">
    <text evidence="2">The sequence shown here is derived from an EMBL/GenBank/DDBJ whole genome shotgun (WGS) entry which is preliminary data.</text>
</comment>
<proteinExistence type="predicted"/>
<feature type="region of interest" description="Disordered" evidence="1">
    <location>
        <begin position="35"/>
        <end position="67"/>
    </location>
</feature>
<dbReference type="Proteomes" id="UP000652761">
    <property type="component" value="Unassembled WGS sequence"/>
</dbReference>
<gene>
    <name evidence="2" type="ORF">Taro_026838</name>
</gene>
<dbReference type="EMBL" id="NMUH01001643">
    <property type="protein sequence ID" value="MQL94179.1"/>
    <property type="molecule type" value="Genomic_DNA"/>
</dbReference>
<organism evidence="2 3">
    <name type="scientific">Colocasia esculenta</name>
    <name type="common">Wild taro</name>
    <name type="synonym">Arum esculentum</name>
    <dbReference type="NCBI Taxonomy" id="4460"/>
    <lineage>
        <taxon>Eukaryota</taxon>
        <taxon>Viridiplantae</taxon>
        <taxon>Streptophyta</taxon>
        <taxon>Embryophyta</taxon>
        <taxon>Tracheophyta</taxon>
        <taxon>Spermatophyta</taxon>
        <taxon>Magnoliopsida</taxon>
        <taxon>Liliopsida</taxon>
        <taxon>Araceae</taxon>
        <taxon>Aroideae</taxon>
        <taxon>Colocasieae</taxon>
        <taxon>Colocasia</taxon>
    </lineage>
</organism>
<keyword evidence="3" id="KW-1185">Reference proteome</keyword>
<feature type="non-terminal residue" evidence="2">
    <location>
        <position position="1"/>
    </location>
</feature>
<accession>A0A843VSH2</accession>
<protein>
    <submittedName>
        <fullName evidence="2">Uncharacterized protein</fullName>
    </submittedName>
</protein>
<evidence type="ECO:0000256" key="1">
    <source>
        <dbReference type="SAM" id="MobiDB-lite"/>
    </source>
</evidence>
<reference evidence="2" key="1">
    <citation type="submission" date="2017-07" db="EMBL/GenBank/DDBJ databases">
        <title>Taro Niue Genome Assembly and Annotation.</title>
        <authorList>
            <person name="Atibalentja N."/>
            <person name="Keating K."/>
            <person name="Fields C.J."/>
        </authorList>
    </citation>
    <scope>NUCLEOTIDE SEQUENCE</scope>
    <source>
        <strain evidence="2">Niue_2</strain>
        <tissue evidence="2">Leaf</tissue>
    </source>
</reference>
<dbReference type="OrthoDB" id="1434354at2759"/>
<evidence type="ECO:0000313" key="3">
    <source>
        <dbReference type="Proteomes" id="UP000652761"/>
    </source>
</evidence>